<accession>A0AAU8B2E3</accession>
<dbReference type="Gene3D" id="6.10.140.1310">
    <property type="match status" value="1"/>
</dbReference>
<proteinExistence type="predicted"/>
<reference evidence="3" key="1">
    <citation type="submission" date="2024-03" db="EMBL/GenBank/DDBJ databases">
        <title>Diverse circular DNA viruses in blood, oral, and fecal samples of captive lemurs.</title>
        <authorList>
            <person name="Paietta E.N."/>
            <person name="Kraberger S."/>
            <person name="Lund M.C."/>
            <person name="Custer J.M."/>
            <person name="Vargas K.M."/>
            <person name="Ehmke E.E."/>
            <person name="Yoder A.D."/>
            <person name="Varsani A."/>
        </authorList>
    </citation>
    <scope>NUCLEOTIDE SEQUENCE</scope>
    <source>
        <strain evidence="2">Duke_21_2</strain>
        <strain evidence="3">Duke_25FS_5</strain>
    </source>
</reference>
<evidence type="ECO:0000313" key="3">
    <source>
        <dbReference type="EMBL" id="XCD06195.1"/>
    </source>
</evidence>
<feature type="domain" description="Phage tail assembly chaperone-like" evidence="1">
    <location>
        <begin position="81"/>
        <end position="126"/>
    </location>
</feature>
<name>A0AAU8B2E3_9CAUD</name>
<organism evidence="3">
    <name type="scientific">Dulem virus 29</name>
    <dbReference type="NCBI Taxonomy" id="3145747"/>
    <lineage>
        <taxon>Viruses</taxon>
        <taxon>Duplodnaviria</taxon>
        <taxon>Heunggongvirae</taxon>
        <taxon>Uroviricota</taxon>
        <taxon>Caudoviricetes</taxon>
    </lineage>
</organism>
<dbReference type="Pfam" id="PF16778">
    <property type="entry name" value="Phage_tail_APC"/>
    <property type="match status" value="1"/>
</dbReference>
<sequence>MFCYRYDDEGYFTERAKCQVDPLESKKRGQIIYLMPKNSTTQKPFEEKEGYKIKYVDGRWVYEKINKEIGKIEEPVEEKQAHIRSVRNGKLNNTDFTQLPDAPLDEKEIELYRLYREYLRHYPESENWYENKPLTFEEWSKNNELV</sequence>
<dbReference type="EMBL" id="PP511642">
    <property type="protein sequence ID" value="XCD06195.1"/>
    <property type="molecule type" value="Genomic_DNA"/>
</dbReference>
<evidence type="ECO:0000313" key="2">
    <source>
        <dbReference type="EMBL" id="XCD03755.1"/>
    </source>
</evidence>
<dbReference type="EMBL" id="PP511380">
    <property type="protein sequence ID" value="XCD03755.1"/>
    <property type="molecule type" value="Genomic_DNA"/>
</dbReference>
<protein>
    <recommendedName>
        <fullName evidence="1">Phage tail assembly chaperone-like domain-containing protein</fullName>
    </recommendedName>
</protein>
<evidence type="ECO:0000259" key="1">
    <source>
        <dbReference type="Pfam" id="PF16778"/>
    </source>
</evidence>
<dbReference type="InterPro" id="IPR031893">
    <property type="entry name" value="Phage_tail_APC"/>
</dbReference>